<organism evidence="11 12">
    <name type="scientific">Paracraurococcus lichenis</name>
    <dbReference type="NCBI Taxonomy" id="3064888"/>
    <lineage>
        <taxon>Bacteria</taxon>
        <taxon>Pseudomonadati</taxon>
        <taxon>Pseudomonadota</taxon>
        <taxon>Alphaproteobacteria</taxon>
        <taxon>Acetobacterales</taxon>
        <taxon>Roseomonadaceae</taxon>
        <taxon>Paracraurococcus</taxon>
    </lineage>
</organism>
<feature type="domain" description="Response regulatory" evidence="10">
    <location>
        <begin position="5"/>
        <end position="122"/>
    </location>
</feature>
<evidence type="ECO:0000256" key="8">
    <source>
        <dbReference type="PROSITE-ProRule" id="PRU00169"/>
    </source>
</evidence>
<feature type="domain" description="Sigma-54 factor interaction" evidence="9">
    <location>
        <begin position="146"/>
        <end position="375"/>
    </location>
</feature>
<dbReference type="Pfam" id="PF00158">
    <property type="entry name" value="Sigma54_activat"/>
    <property type="match status" value="1"/>
</dbReference>
<dbReference type="EMBL" id="JAUTWS010000070">
    <property type="protein sequence ID" value="MDO9713094.1"/>
    <property type="molecule type" value="Genomic_DNA"/>
</dbReference>
<dbReference type="PRINTS" id="PR01590">
    <property type="entry name" value="HTHFIS"/>
</dbReference>
<evidence type="ECO:0000256" key="6">
    <source>
        <dbReference type="ARBA" id="ARBA00023159"/>
    </source>
</evidence>
<reference evidence="11 12" key="1">
    <citation type="submission" date="2023-08" db="EMBL/GenBank/DDBJ databases">
        <title>The draft genome sequence of Paracraurococcus sp. LOR1-02.</title>
        <authorList>
            <person name="Kingkaew E."/>
            <person name="Tanasupawat S."/>
        </authorList>
    </citation>
    <scope>NUCLEOTIDE SEQUENCE [LARGE SCALE GENOMIC DNA]</scope>
    <source>
        <strain evidence="11 12">LOR1-02</strain>
    </source>
</reference>
<dbReference type="PANTHER" id="PTHR32071">
    <property type="entry name" value="TRANSCRIPTIONAL REGULATORY PROTEIN"/>
    <property type="match status" value="1"/>
</dbReference>
<dbReference type="SUPFAM" id="SSF46689">
    <property type="entry name" value="Homeodomain-like"/>
    <property type="match status" value="1"/>
</dbReference>
<evidence type="ECO:0000256" key="5">
    <source>
        <dbReference type="ARBA" id="ARBA00023125"/>
    </source>
</evidence>
<dbReference type="InterPro" id="IPR058031">
    <property type="entry name" value="AAA_lid_NorR"/>
</dbReference>
<dbReference type="PANTHER" id="PTHR32071:SF113">
    <property type="entry name" value="ALGINATE BIOSYNTHESIS TRANSCRIPTIONAL REGULATORY PROTEIN ALGB"/>
    <property type="match status" value="1"/>
</dbReference>
<dbReference type="InterPro" id="IPR003593">
    <property type="entry name" value="AAA+_ATPase"/>
</dbReference>
<keyword evidence="3" id="KW-0902">Two-component regulatory system</keyword>
<dbReference type="Pfam" id="PF25601">
    <property type="entry name" value="AAA_lid_14"/>
    <property type="match status" value="1"/>
</dbReference>
<dbReference type="Gene3D" id="3.40.50.300">
    <property type="entry name" value="P-loop containing nucleotide triphosphate hydrolases"/>
    <property type="match status" value="1"/>
</dbReference>
<keyword evidence="2" id="KW-0067">ATP-binding</keyword>
<keyword evidence="4" id="KW-0805">Transcription regulation</keyword>
<protein>
    <submittedName>
        <fullName evidence="11">PEP-CTERM-box response regulator transcription factor</fullName>
    </submittedName>
</protein>
<keyword evidence="12" id="KW-1185">Reference proteome</keyword>
<evidence type="ECO:0000259" key="10">
    <source>
        <dbReference type="PROSITE" id="PS50110"/>
    </source>
</evidence>
<evidence type="ECO:0000259" key="9">
    <source>
        <dbReference type="PROSITE" id="PS50045"/>
    </source>
</evidence>
<name>A0ABT9EA62_9PROT</name>
<dbReference type="NCBIfam" id="TIGR02915">
    <property type="entry name" value="PEP_resp_reg"/>
    <property type="match status" value="1"/>
</dbReference>
<evidence type="ECO:0000256" key="1">
    <source>
        <dbReference type="ARBA" id="ARBA00022741"/>
    </source>
</evidence>
<dbReference type="RefSeq" id="WP_305107954.1">
    <property type="nucleotide sequence ID" value="NZ_JAUTWS010000070.1"/>
</dbReference>
<evidence type="ECO:0000256" key="3">
    <source>
        <dbReference type="ARBA" id="ARBA00023012"/>
    </source>
</evidence>
<feature type="modified residue" description="4-aspartylphosphate" evidence="8">
    <location>
        <position position="52"/>
    </location>
</feature>
<dbReference type="InterPro" id="IPR002078">
    <property type="entry name" value="Sigma_54_int"/>
</dbReference>
<dbReference type="InterPro" id="IPR002197">
    <property type="entry name" value="HTH_Fis"/>
</dbReference>
<sequence>MSKPKLLVVEDDPGLCAQYRWAFPSCRVLIANDRRAAEAAARREQPDAVLLDLGLPPDAEGVSEGFATLEALRTLSPGLPVVIASGQGQRENALRAVALGAYDFCEKPVDVAVLRTVIERALRLRELEEENQRLAAAPRSSPIQGLITADEGMLKVCRTVERLAGVAVPVLLLGESGTGKEALARALHELGPRAGKPFVALNCAAIPETLLESELFGHEKGAFTGAVRQVQGKIELASGGTLFLDEIGEMPITLQAKLLRFLQDQVVERVGGRSPIKVDVRVVSATNQPLEEQAETGKFRGDLLYRLNAMTLRIPPLRERRGDVLLLARYFLARFAREHGRRLRGFDAAAAEAIAAHRWPGNVRELENRVRRAVLMAEGPLVGVEDLEIAPAAAPQEGAGDLDLRAARTRAEREAIERALARSGGSLSAAARLLGISRPTLYSLLESHGFAAARQRSDGAMAPADSDTV</sequence>
<dbReference type="PROSITE" id="PS00688">
    <property type="entry name" value="SIGMA54_INTERACT_3"/>
    <property type="match status" value="1"/>
</dbReference>
<dbReference type="InterPro" id="IPR025944">
    <property type="entry name" value="Sigma_54_int_dom_CS"/>
</dbReference>
<dbReference type="PROSITE" id="PS50110">
    <property type="entry name" value="RESPONSE_REGULATORY"/>
    <property type="match status" value="1"/>
</dbReference>
<keyword evidence="5" id="KW-0238">DNA-binding</keyword>
<dbReference type="SUPFAM" id="SSF52172">
    <property type="entry name" value="CheY-like"/>
    <property type="match status" value="1"/>
</dbReference>
<dbReference type="SUPFAM" id="SSF52540">
    <property type="entry name" value="P-loop containing nucleoside triphosphate hydrolases"/>
    <property type="match status" value="1"/>
</dbReference>
<dbReference type="SMART" id="SM00382">
    <property type="entry name" value="AAA"/>
    <property type="match status" value="1"/>
</dbReference>
<dbReference type="PROSITE" id="PS00675">
    <property type="entry name" value="SIGMA54_INTERACT_1"/>
    <property type="match status" value="1"/>
</dbReference>
<dbReference type="Proteomes" id="UP001243009">
    <property type="component" value="Unassembled WGS sequence"/>
</dbReference>
<keyword evidence="8" id="KW-0597">Phosphoprotein</keyword>
<dbReference type="Gene3D" id="1.10.10.60">
    <property type="entry name" value="Homeodomain-like"/>
    <property type="match status" value="1"/>
</dbReference>
<dbReference type="InterPro" id="IPR027417">
    <property type="entry name" value="P-loop_NTPase"/>
</dbReference>
<proteinExistence type="predicted"/>
<evidence type="ECO:0000256" key="7">
    <source>
        <dbReference type="ARBA" id="ARBA00023163"/>
    </source>
</evidence>
<comment type="caution">
    <text evidence="11">The sequence shown here is derived from an EMBL/GenBank/DDBJ whole genome shotgun (WGS) entry which is preliminary data.</text>
</comment>
<dbReference type="SMART" id="SM00448">
    <property type="entry name" value="REC"/>
    <property type="match status" value="1"/>
</dbReference>
<dbReference type="Gene3D" id="1.10.8.60">
    <property type="match status" value="1"/>
</dbReference>
<evidence type="ECO:0000313" key="12">
    <source>
        <dbReference type="Proteomes" id="UP001243009"/>
    </source>
</evidence>
<keyword evidence="7" id="KW-0804">Transcription</keyword>
<dbReference type="InterPro" id="IPR009057">
    <property type="entry name" value="Homeodomain-like_sf"/>
</dbReference>
<dbReference type="InterPro" id="IPR001789">
    <property type="entry name" value="Sig_transdc_resp-reg_receiver"/>
</dbReference>
<keyword evidence="1" id="KW-0547">Nucleotide-binding</keyword>
<accession>A0ABT9EA62</accession>
<dbReference type="Gene3D" id="3.40.50.2300">
    <property type="match status" value="1"/>
</dbReference>
<dbReference type="Pfam" id="PF02954">
    <property type="entry name" value="HTH_8"/>
    <property type="match status" value="1"/>
</dbReference>
<dbReference type="Pfam" id="PF00072">
    <property type="entry name" value="Response_reg"/>
    <property type="match status" value="1"/>
</dbReference>
<gene>
    <name evidence="11" type="primary">prsR</name>
    <name evidence="11" type="ORF">Q7A36_32500</name>
</gene>
<dbReference type="InterPro" id="IPR011006">
    <property type="entry name" value="CheY-like_superfamily"/>
</dbReference>
<dbReference type="InterPro" id="IPR025662">
    <property type="entry name" value="Sigma_54_int_dom_ATP-bd_1"/>
</dbReference>
<dbReference type="PROSITE" id="PS50045">
    <property type="entry name" value="SIGMA54_INTERACT_4"/>
    <property type="match status" value="1"/>
</dbReference>
<evidence type="ECO:0000256" key="4">
    <source>
        <dbReference type="ARBA" id="ARBA00023015"/>
    </source>
</evidence>
<dbReference type="InterPro" id="IPR014264">
    <property type="entry name" value="PEP-CTERM_resp_reg"/>
</dbReference>
<evidence type="ECO:0000256" key="2">
    <source>
        <dbReference type="ARBA" id="ARBA00022840"/>
    </source>
</evidence>
<dbReference type="CDD" id="cd00009">
    <property type="entry name" value="AAA"/>
    <property type="match status" value="1"/>
</dbReference>
<dbReference type="PROSITE" id="PS00676">
    <property type="entry name" value="SIGMA54_INTERACT_2"/>
    <property type="match status" value="1"/>
</dbReference>
<keyword evidence="6" id="KW-0010">Activator</keyword>
<dbReference type="InterPro" id="IPR025943">
    <property type="entry name" value="Sigma_54_int_dom_ATP-bd_2"/>
</dbReference>
<evidence type="ECO:0000313" key="11">
    <source>
        <dbReference type="EMBL" id="MDO9713094.1"/>
    </source>
</evidence>